<feature type="region of interest" description="Disordered" evidence="1">
    <location>
        <begin position="13"/>
        <end position="41"/>
    </location>
</feature>
<feature type="compositionally biased region" description="Acidic residues" evidence="1">
    <location>
        <begin position="348"/>
        <end position="377"/>
    </location>
</feature>
<organism evidence="2 3">
    <name type="scientific">Coemansia aciculifera</name>
    <dbReference type="NCBI Taxonomy" id="417176"/>
    <lineage>
        <taxon>Eukaryota</taxon>
        <taxon>Fungi</taxon>
        <taxon>Fungi incertae sedis</taxon>
        <taxon>Zoopagomycota</taxon>
        <taxon>Kickxellomycotina</taxon>
        <taxon>Kickxellomycetes</taxon>
        <taxon>Kickxellales</taxon>
        <taxon>Kickxellaceae</taxon>
        <taxon>Coemansia</taxon>
    </lineage>
</organism>
<sequence length="736" mass="80024">MVDTVHSAAQALQAHSRTAELKQSPRPRASTTASAAGTPQQPWRGRDVVFVDPLDASVPYWWPAMIVPTDEIDATMGCTSLGPEEYLVKYFEDFKYSTVNGSELRIFDTSQPPFTDFAKKSSSFLRDKAIKGALSYLKTGHVHTRFQWRLWMTGSETLRLPFVLSSEPALFFTPTTAMLPDQLGSNKASPPRNDHLSSPLSSPPLPALALASAAESDVSTLVSAAALAIVTDDDGNNASARSLPASPGGLTRRLASESDHHHEPLHRSASPARATSRSSKLAASGSAHYQRGRRQQQHTPRSTTTTTSRRRNPTPPPKRPSESPNPSDDTKGEDDEDDGPGNGGGNDGDGDDDGDDDNDEPEDAQGDDEDEEEDEDGAQPQILQPPHIISKKSSQLVSTPESTARTSPEPTPLPTTTTAAKRRSNMHRHTQATSQPKSAKRGRPPLSSNRQKPPARQPQQSKRKPVNSSPVASAWTSDISPADQLPDPLCEESAAVQDIVRDMQEAQEEYKFFKSLVRNAAKDLWLEMGNEWPPNIGASTRFGKRRKQKPIDREKQKQVQEIEALLRASANSASKIVGSWLPSDDDEDDADTDKKKHTNTTALKPRDIFKGRPARLGVGAKFLSHKEMMSNSQSGPGILSAEELQLKRKLTKGVSAGADDKKTSLAEKRKSVDDEADDVDSRSRIVGSSGTEQTAKALPVSGSSPHNTLSAAANMATKKKSKTSLFLDSLIKRRKK</sequence>
<feature type="compositionally biased region" description="Basic and acidic residues" evidence="1">
    <location>
        <begin position="254"/>
        <end position="266"/>
    </location>
</feature>
<dbReference type="AlphaFoldDB" id="A0A9W8IKY4"/>
<dbReference type="EMBL" id="JANBUY010000047">
    <property type="protein sequence ID" value="KAJ2865989.1"/>
    <property type="molecule type" value="Genomic_DNA"/>
</dbReference>
<feature type="region of interest" description="Disordered" evidence="1">
    <location>
        <begin position="234"/>
        <end position="490"/>
    </location>
</feature>
<dbReference type="SUPFAM" id="SSF63748">
    <property type="entry name" value="Tudor/PWWP/MBT"/>
    <property type="match status" value="1"/>
</dbReference>
<reference evidence="2" key="1">
    <citation type="submission" date="2022-07" db="EMBL/GenBank/DDBJ databases">
        <title>Phylogenomic reconstructions and comparative analyses of Kickxellomycotina fungi.</title>
        <authorList>
            <person name="Reynolds N.K."/>
            <person name="Stajich J.E."/>
            <person name="Barry K."/>
            <person name="Grigoriev I.V."/>
            <person name="Crous P."/>
            <person name="Smith M.E."/>
        </authorList>
    </citation>
    <scope>NUCLEOTIDE SEQUENCE</scope>
    <source>
        <strain evidence="2">RSA 476</strain>
    </source>
</reference>
<feature type="compositionally biased region" description="Basic and acidic residues" evidence="1">
    <location>
        <begin position="658"/>
        <end position="683"/>
    </location>
</feature>
<feature type="region of interest" description="Disordered" evidence="1">
    <location>
        <begin position="576"/>
        <end position="612"/>
    </location>
</feature>
<feature type="compositionally biased region" description="Basic residues" evidence="1">
    <location>
        <begin position="420"/>
        <end position="430"/>
    </location>
</feature>
<evidence type="ECO:0008006" key="4">
    <source>
        <dbReference type="Google" id="ProtNLM"/>
    </source>
</evidence>
<comment type="caution">
    <text evidence="2">The sequence shown here is derived from an EMBL/GenBank/DDBJ whole genome shotgun (WGS) entry which is preliminary data.</text>
</comment>
<keyword evidence="3" id="KW-1185">Reference proteome</keyword>
<dbReference type="CDD" id="cd05162">
    <property type="entry name" value="PWWP"/>
    <property type="match status" value="1"/>
</dbReference>
<feature type="compositionally biased region" description="Polar residues" evidence="1">
    <location>
        <begin position="701"/>
        <end position="711"/>
    </location>
</feature>
<feature type="compositionally biased region" description="Low complexity" evidence="1">
    <location>
        <begin position="267"/>
        <end position="279"/>
    </location>
</feature>
<dbReference type="Gene3D" id="2.30.30.140">
    <property type="match status" value="1"/>
</dbReference>
<feature type="compositionally biased region" description="Polar residues" evidence="1">
    <location>
        <begin position="391"/>
        <end position="405"/>
    </location>
</feature>
<protein>
    <recommendedName>
        <fullName evidence="4">PWWP domain-containing protein</fullName>
    </recommendedName>
</protein>
<evidence type="ECO:0000256" key="1">
    <source>
        <dbReference type="SAM" id="MobiDB-lite"/>
    </source>
</evidence>
<evidence type="ECO:0000313" key="2">
    <source>
        <dbReference type="EMBL" id="KAJ2865989.1"/>
    </source>
</evidence>
<feature type="compositionally biased region" description="Polar residues" evidence="1">
    <location>
        <begin position="29"/>
        <end position="41"/>
    </location>
</feature>
<proteinExistence type="predicted"/>
<feature type="compositionally biased region" description="Polar residues" evidence="1">
    <location>
        <begin position="466"/>
        <end position="479"/>
    </location>
</feature>
<dbReference type="Proteomes" id="UP001140074">
    <property type="component" value="Unassembled WGS sequence"/>
</dbReference>
<feature type="region of interest" description="Disordered" evidence="1">
    <location>
        <begin position="529"/>
        <end position="557"/>
    </location>
</feature>
<name>A0A9W8IKY4_9FUNG</name>
<accession>A0A9W8IKY4</accession>
<gene>
    <name evidence="2" type="ORF">GGH94_001840</name>
</gene>
<feature type="region of interest" description="Disordered" evidence="1">
    <location>
        <begin position="651"/>
        <end position="721"/>
    </location>
</feature>
<feature type="region of interest" description="Disordered" evidence="1">
    <location>
        <begin position="181"/>
        <end position="201"/>
    </location>
</feature>
<evidence type="ECO:0000313" key="3">
    <source>
        <dbReference type="Proteomes" id="UP001140074"/>
    </source>
</evidence>